<sequence length="1215" mass="137316">MFLKRGIFVNWGNIPQLEFDFGPINLFSGGNGSGKTTAADAIQTLMTAAHENLFNYNPGQDETTQRGRGGKQVRTLASYVLGCDDGSYARPYTVDGYVGGVFHPTQGESGEPFTAVMCVRAHLDSAGNQKQARLDELLFLILPGEQLSLSHFVKSYKDGKHVVPITDIVTLLKKQYGSGVVEQYDKKGAYLRRLYGALRGRKDAVSDREAKHAARTFANFMAYKPVKSITDFVAREILEPRDLGDAIRNVSDLMKTIHQMESDTRAIRDAINTLQGARECADRYVQTWAERQLAEYSEATRLSRANQRGYLAAKNEQKSIFQQLADNELAQSDSEERRRQTHEAQVTLEAKRQGISALKTKDELEQEIAAQTRDLASKARPVHEQSLQLHRNVQASNTLLQQLAQSSLGADIPALDSKALRQLGQKVIATGEQVDIDLGQLVNKDWVGIERLENDVAKIKAAETLHLQWADELHSKERTESGISLRDQIAQQFAGADRKRQELNTKLKQKQKDIQLLQSHKINYPPYVEAALQAIRQALPQAEPCVLCDYVDVLDAHWQMAIEGYLGGARFSIVVEPECEAEAMRIVRAMPGGRRNRARVIQGAKARRDAERLSPPQGSILEVMSFSHKTAEYYLKASYGNVLRVDDAEALRTTARGITPEGLGSGNYSMWRCDLDDTELVFGQSARERARKAKERECEQLLQEASDSEQQYQQLARIQELVDSIKPVHCGEAIAAMMDCHRAIQKAETALAQLDLSDFNELEEQLAELKQVYLDEETRHRSLVEEAGTYKERERTVARQVKQLADAQDALAEAQDDAEQAVYLMADHYPELDVDTAMAQAAERADRAADSFTFADDIESLKQQLERTERELSGAIVQHNQHCHTQDAIVYDTGLGEIHGIECFRRIIAMGKEVDSLHNRLKNNVLVDKHEQLGELKDSFNTAFVTNLCHSIYQAIKDGERVLKDLNKELEHHRFGADRELFHFGYDWVPEFKDYWRFFNEVIAVPNLGDGTSLFDAELSPRACQVRDKMLDMLLDTDEQLALRELARISDYRNYRYYEIYKEPEGKAAIALSQYGTGSGGQLETPAYIIRSAAVTSAFRFNEGDNHLRMVLVDEAFSKMDENRSREVIHYLTESLGLQLVFIMPSSKSGPFMDLISNQFVFSKCPTAQPIGELKSRVLVDRKACNQDKIRELWKNHRKTVRHQAMLDFMEEFED</sequence>
<gene>
    <name evidence="2" type="ORF">M6D89_01850</name>
</gene>
<dbReference type="AlphaFoldDB" id="A0A9X2HT27"/>
<dbReference type="GO" id="GO:0006302">
    <property type="term" value="P:double-strand break repair"/>
    <property type="evidence" value="ECO:0007669"/>
    <property type="project" value="TreeGrafter"/>
</dbReference>
<dbReference type="Gene3D" id="3.40.50.300">
    <property type="entry name" value="P-loop containing nucleotide triphosphate hydrolases"/>
    <property type="match status" value="1"/>
</dbReference>
<dbReference type="SUPFAM" id="SSF52540">
    <property type="entry name" value="P-loop containing nucleoside triphosphate hydrolases"/>
    <property type="match status" value="1"/>
</dbReference>
<reference evidence="2" key="1">
    <citation type="submission" date="2022-05" db="EMBL/GenBank/DDBJ databases">
        <authorList>
            <person name="Sun H.-N."/>
        </authorList>
    </citation>
    <scope>NUCLEOTIDE SEQUENCE</scope>
    <source>
        <strain evidence="2">HB14</strain>
    </source>
</reference>
<dbReference type="RefSeq" id="WP_253966330.1">
    <property type="nucleotide sequence ID" value="NZ_JAMFTH010000001.1"/>
</dbReference>
<comment type="caution">
    <text evidence="2">The sequence shown here is derived from an EMBL/GenBank/DDBJ whole genome shotgun (WGS) entry which is preliminary data.</text>
</comment>
<proteinExistence type="predicted"/>
<evidence type="ECO:0000313" key="2">
    <source>
        <dbReference type="EMBL" id="MCP8898038.1"/>
    </source>
</evidence>
<dbReference type="GO" id="GO:0000731">
    <property type="term" value="P:DNA synthesis involved in DNA repair"/>
    <property type="evidence" value="ECO:0007669"/>
    <property type="project" value="TreeGrafter"/>
</dbReference>
<dbReference type="EMBL" id="JAMFTH010000001">
    <property type="protein sequence ID" value="MCP8898038.1"/>
    <property type="molecule type" value="Genomic_DNA"/>
</dbReference>
<feature type="coiled-coil region" evidence="1">
    <location>
        <begin position="493"/>
        <end position="520"/>
    </location>
</feature>
<dbReference type="Pfam" id="PF13555">
    <property type="entry name" value="AAA_29"/>
    <property type="match status" value="1"/>
</dbReference>
<keyword evidence="1" id="KW-0175">Coiled coil</keyword>
<dbReference type="InterPro" id="IPR027417">
    <property type="entry name" value="P-loop_NTPase"/>
</dbReference>
<protein>
    <submittedName>
        <fullName evidence="2">AAA family ATPase</fullName>
    </submittedName>
</protein>
<evidence type="ECO:0000256" key="1">
    <source>
        <dbReference type="SAM" id="Coils"/>
    </source>
</evidence>
<dbReference type="PANTHER" id="PTHR32182:SF0">
    <property type="entry name" value="DNA REPLICATION AND REPAIR PROTEIN RECF"/>
    <property type="match status" value="1"/>
</dbReference>
<dbReference type="PANTHER" id="PTHR32182">
    <property type="entry name" value="DNA REPLICATION AND REPAIR PROTEIN RECF"/>
    <property type="match status" value="1"/>
</dbReference>
<keyword evidence="3" id="KW-1185">Reference proteome</keyword>
<organism evidence="2 3">
    <name type="scientific">Gilvimarinus xylanilyticus</name>
    <dbReference type="NCBI Taxonomy" id="2944139"/>
    <lineage>
        <taxon>Bacteria</taxon>
        <taxon>Pseudomonadati</taxon>
        <taxon>Pseudomonadota</taxon>
        <taxon>Gammaproteobacteria</taxon>
        <taxon>Cellvibrionales</taxon>
        <taxon>Cellvibrionaceae</taxon>
        <taxon>Gilvimarinus</taxon>
    </lineage>
</organism>
<reference evidence="2" key="2">
    <citation type="submission" date="2023-01" db="EMBL/GenBank/DDBJ databases">
        <title>Gilvimarinus xylanilyticus HB14 isolated from Caulerpa lentillifera aquaculture base in Hainan, China.</title>
        <authorList>
            <person name="Zhang Y.-J."/>
        </authorList>
    </citation>
    <scope>NUCLEOTIDE SEQUENCE</scope>
    <source>
        <strain evidence="2">HB14</strain>
    </source>
</reference>
<dbReference type="Pfam" id="PF13558">
    <property type="entry name" value="SbcC_Walker_B"/>
    <property type="match status" value="1"/>
</dbReference>
<evidence type="ECO:0000313" key="3">
    <source>
        <dbReference type="Proteomes" id="UP001139319"/>
    </source>
</evidence>
<feature type="coiled-coil region" evidence="1">
    <location>
        <begin position="691"/>
        <end position="718"/>
    </location>
</feature>
<name>A0A9X2HT27_9GAMM</name>
<accession>A0A9X2HT27</accession>
<feature type="coiled-coil region" evidence="1">
    <location>
        <begin position="752"/>
        <end position="824"/>
    </location>
</feature>
<dbReference type="Proteomes" id="UP001139319">
    <property type="component" value="Unassembled WGS sequence"/>
</dbReference>